<evidence type="ECO:0000313" key="5">
    <source>
        <dbReference type="Proteomes" id="UP000308652"/>
    </source>
</evidence>
<dbReference type="Gene3D" id="2.130.10.10">
    <property type="entry name" value="YVTN repeat-like/Quinoprotein amine dehydrogenase"/>
    <property type="match status" value="1"/>
</dbReference>
<evidence type="ECO:0000313" key="4">
    <source>
        <dbReference type="EMBL" id="TFK35619.1"/>
    </source>
</evidence>
<sequence length="142" mass="15657">YGSSILYRLSNTSLVSTKIRYLAIQFSQFVHAFSDQIEHSTPQIYLSALPFSMQNSVIRTLFSKEFPSILEIEGLNTQNALWQCKIDSGINSASFSADGRYIVSGSNDQIVRVWSVETGEAVGNPIRGHSGWVTSVSFSPDG</sequence>
<name>A0A5C3LR41_9AGAR</name>
<protein>
    <submittedName>
        <fullName evidence="4">Uncharacterized protein</fullName>
    </submittedName>
</protein>
<gene>
    <name evidence="4" type="ORF">BDQ12DRAFT_759451</name>
</gene>
<accession>A0A5C3LR41</accession>
<reference evidence="4 5" key="1">
    <citation type="journal article" date="2019" name="Nat. Ecol. Evol.">
        <title>Megaphylogeny resolves global patterns of mushroom evolution.</title>
        <authorList>
            <person name="Varga T."/>
            <person name="Krizsan K."/>
            <person name="Foldi C."/>
            <person name="Dima B."/>
            <person name="Sanchez-Garcia M."/>
            <person name="Sanchez-Ramirez S."/>
            <person name="Szollosi G.J."/>
            <person name="Szarkandi J.G."/>
            <person name="Papp V."/>
            <person name="Albert L."/>
            <person name="Andreopoulos W."/>
            <person name="Angelini C."/>
            <person name="Antonin V."/>
            <person name="Barry K.W."/>
            <person name="Bougher N.L."/>
            <person name="Buchanan P."/>
            <person name="Buyck B."/>
            <person name="Bense V."/>
            <person name="Catcheside P."/>
            <person name="Chovatia M."/>
            <person name="Cooper J."/>
            <person name="Damon W."/>
            <person name="Desjardin D."/>
            <person name="Finy P."/>
            <person name="Geml J."/>
            <person name="Haridas S."/>
            <person name="Hughes K."/>
            <person name="Justo A."/>
            <person name="Karasinski D."/>
            <person name="Kautmanova I."/>
            <person name="Kiss B."/>
            <person name="Kocsube S."/>
            <person name="Kotiranta H."/>
            <person name="LaButti K.M."/>
            <person name="Lechner B.E."/>
            <person name="Liimatainen K."/>
            <person name="Lipzen A."/>
            <person name="Lukacs Z."/>
            <person name="Mihaltcheva S."/>
            <person name="Morgado L.N."/>
            <person name="Niskanen T."/>
            <person name="Noordeloos M.E."/>
            <person name="Ohm R.A."/>
            <person name="Ortiz-Santana B."/>
            <person name="Ovrebo C."/>
            <person name="Racz N."/>
            <person name="Riley R."/>
            <person name="Savchenko A."/>
            <person name="Shiryaev A."/>
            <person name="Soop K."/>
            <person name="Spirin V."/>
            <person name="Szebenyi C."/>
            <person name="Tomsovsky M."/>
            <person name="Tulloss R.E."/>
            <person name="Uehling J."/>
            <person name="Grigoriev I.V."/>
            <person name="Vagvolgyi C."/>
            <person name="Papp T."/>
            <person name="Martin F.M."/>
            <person name="Miettinen O."/>
            <person name="Hibbett D.S."/>
            <person name="Nagy L.G."/>
        </authorList>
    </citation>
    <scope>NUCLEOTIDE SEQUENCE [LARGE SCALE GENOMIC DNA]</scope>
    <source>
        <strain evidence="4 5">CBS 166.37</strain>
    </source>
</reference>
<dbReference type="PANTHER" id="PTHR19848:SF8">
    <property type="entry name" value="F-BOX AND WD REPEAT DOMAIN CONTAINING 7"/>
    <property type="match status" value="1"/>
</dbReference>
<dbReference type="STRING" id="68775.A0A5C3LR41"/>
<keyword evidence="1 3" id="KW-0853">WD repeat</keyword>
<feature type="non-terminal residue" evidence="4">
    <location>
        <position position="1"/>
    </location>
</feature>
<dbReference type="Proteomes" id="UP000308652">
    <property type="component" value="Unassembled WGS sequence"/>
</dbReference>
<evidence type="ECO:0000256" key="2">
    <source>
        <dbReference type="ARBA" id="ARBA00022737"/>
    </source>
</evidence>
<dbReference type="AlphaFoldDB" id="A0A5C3LR41"/>
<dbReference type="PROSITE" id="PS50294">
    <property type="entry name" value="WD_REPEATS_REGION"/>
    <property type="match status" value="1"/>
</dbReference>
<dbReference type="OrthoDB" id="2615105at2759"/>
<dbReference type="PROSITE" id="PS50082">
    <property type="entry name" value="WD_REPEATS_2"/>
    <property type="match status" value="1"/>
</dbReference>
<feature type="non-terminal residue" evidence="4">
    <location>
        <position position="142"/>
    </location>
</feature>
<dbReference type="SMART" id="SM00320">
    <property type="entry name" value="WD40"/>
    <property type="match status" value="1"/>
</dbReference>
<dbReference type="InterPro" id="IPR015943">
    <property type="entry name" value="WD40/YVTN_repeat-like_dom_sf"/>
</dbReference>
<dbReference type="InterPro" id="IPR001680">
    <property type="entry name" value="WD40_rpt"/>
</dbReference>
<organism evidence="4 5">
    <name type="scientific">Crucibulum laeve</name>
    <dbReference type="NCBI Taxonomy" id="68775"/>
    <lineage>
        <taxon>Eukaryota</taxon>
        <taxon>Fungi</taxon>
        <taxon>Dikarya</taxon>
        <taxon>Basidiomycota</taxon>
        <taxon>Agaricomycotina</taxon>
        <taxon>Agaricomycetes</taxon>
        <taxon>Agaricomycetidae</taxon>
        <taxon>Agaricales</taxon>
        <taxon>Agaricineae</taxon>
        <taxon>Nidulariaceae</taxon>
        <taxon>Crucibulum</taxon>
    </lineage>
</organism>
<keyword evidence="5" id="KW-1185">Reference proteome</keyword>
<feature type="repeat" description="WD" evidence="3">
    <location>
        <begin position="90"/>
        <end position="124"/>
    </location>
</feature>
<evidence type="ECO:0000256" key="3">
    <source>
        <dbReference type="PROSITE-ProRule" id="PRU00221"/>
    </source>
</evidence>
<keyword evidence="2" id="KW-0677">Repeat</keyword>
<proteinExistence type="predicted"/>
<dbReference type="PANTHER" id="PTHR19848">
    <property type="entry name" value="WD40 REPEAT PROTEIN"/>
    <property type="match status" value="1"/>
</dbReference>
<dbReference type="EMBL" id="ML213620">
    <property type="protein sequence ID" value="TFK35619.1"/>
    <property type="molecule type" value="Genomic_DNA"/>
</dbReference>
<evidence type="ECO:0000256" key="1">
    <source>
        <dbReference type="ARBA" id="ARBA00022574"/>
    </source>
</evidence>
<dbReference type="Pfam" id="PF00400">
    <property type="entry name" value="WD40"/>
    <property type="match status" value="2"/>
</dbReference>
<dbReference type="SUPFAM" id="SSF50998">
    <property type="entry name" value="Quinoprotein alcohol dehydrogenase-like"/>
    <property type="match status" value="1"/>
</dbReference>
<dbReference type="InterPro" id="IPR011047">
    <property type="entry name" value="Quinoprotein_ADH-like_sf"/>
</dbReference>